<evidence type="ECO:0000313" key="3">
    <source>
        <dbReference type="Proteomes" id="UP001403385"/>
    </source>
</evidence>
<keyword evidence="1" id="KW-0175">Coiled coil</keyword>
<name>A0AAW9SHI0_9BACT</name>
<accession>A0AAW9SHI0</accession>
<keyword evidence="3" id="KW-1185">Reference proteome</keyword>
<evidence type="ECO:0000313" key="2">
    <source>
        <dbReference type="EMBL" id="MEN7551749.1"/>
    </source>
</evidence>
<reference evidence="2 3" key="1">
    <citation type="submission" date="2024-04" db="EMBL/GenBank/DDBJ databases">
        <title>Novel genus in family Flammeovirgaceae.</title>
        <authorList>
            <person name="Nguyen T.H."/>
            <person name="Vuong T.Q."/>
            <person name="Le H."/>
            <person name="Kim S.-G."/>
        </authorList>
    </citation>
    <scope>NUCLEOTIDE SEQUENCE [LARGE SCALE GENOMIC DNA]</scope>
    <source>
        <strain evidence="2 3">JCM 23209</strain>
    </source>
</reference>
<dbReference type="Proteomes" id="UP001403385">
    <property type="component" value="Unassembled WGS sequence"/>
</dbReference>
<proteinExistence type="predicted"/>
<gene>
    <name evidence="2" type="ORF">AAG747_27785</name>
</gene>
<dbReference type="AlphaFoldDB" id="A0AAW9SHI0"/>
<dbReference type="EMBL" id="JBDKWZ010000026">
    <property type="protein sequence ID" value="MEN7551749.1"/>
    <property type="molecule type" value="Genomic_DNA"/>
</dbReference>
<dbReference type="RefSeq" id="WP_346824528.1">
    <property type="nucleotide sequence ID" value="NZ_JBDKWZ010000026.1"/>
</dbReference>
<sequence>MNYSLNLLTSTSDCDVVITKTEEEVSNLEFKKLVLERKKKSYSQRLAKVQTELLETQAELDTISSLIGSLEGQLKQQYESRKALLEVEKVRLEQRLVKLGPTALLVLEAEAELVQRQLDELNAFHSQVATHKGTL</sequence>
<comment type="caution">
    <text evidence="2">The sequence shown here is derived from an EMBL/GenBank/DDBJ whole genome shotgun (WGS) entry which is preliminary data.</text>
</comment>
<protein>
    <submittedName>
        <fullName evidence="2">Uncharacterized protein</fullName>
    </submittedName>
</protein>
<evidence type="ECO:0000256" key="1">
    <source>
        <dbReference type="SAM" id="Coils"/>
    </source>
</evidence>
<feature type="coiled-coil region" evidence="1">
    <location>
        <begin position="18"/>
        <end position="124"/>
    </location>
</feature>
<organism evidence="2 3">
    <name type="scientific">Rapidithrix thailandica</name>
    <dbReference type="NCBI Taxonomy" id="413964"/>
    <lineage>
        <taxon>Bacteria</taxon>
        <taxon>Pseudomonadati</taxon>
        <taxon>Bacteroidota</taxon>
        <taxon>Cytophagia</taxon>
        <taxon>Cytophagales</taxon>
        <taxon>Flammeovirgaceae</taxon>
        <taxon>Rapidithrix</taxon>
    </lineage>
</organism>